<name>H2XM34_CIOIN</name>
<accession>H2XM34</accession>
<proteinExistence type="predicted"/>
<reference evidence="1" key="2">
    <citation type="submission" date="2025-08" db="UniProtKB">
        <authorList>
            <consortium name="Ensembl"/>
        </authorList>
    </citation>
    <scope>IDENTIFICATION</scope>
</reference>
<evidence type="ECO:0000313" key="2">
    <source>
        <dbReference type="Proteomes" id="UP000008144"/>
    </source>
</evidence>
<dbReference type="InParanoid" id="H2XM34"/>
<dbReference type="AlphaFoldDB" id="H2XM34"/>
<evidence type="ECO:0000313" key="1">
    <source>
        <dbReference type="Ensembl" id="ENSCINP00000030716.1"/>
    </source>
</evidence>
<dbReference type="HOGENOM" id="CLU_2960025_0_0_1"/>
<keyword evidence="2" id="KW-1185">Reference proteome</keyword>
<protein>
    <submittedName>
        <fullName evidence="1">Uncharacterized protein</fullName>
    </submittedName>
</protein>
<reference evidence="2" key="1">
    <citation type="journal article" date="2002" name="Science">
        <title>The draft genome of Ciona intestinalis: insights into chordate and vertebrate origins.</title>
        <authorList>
            <person name="Dehal P."/>
            <person name="Satou Y."/>
            <person name="Campbell R.K."/>
            <person name="Chapman J."/>
            <person name="Degnan B."/>
            <person name="De Tomaso A."/>
            <person name="Davidson B."/>
            <person name="Di Gregorio A."/>
            <person name="Gelpke M."/>
            <person name="Goodstein D.M."/>
            <person name="Harafuji N."/>
            <person name="Hastings K.E."/>
            <person name="Ho I."/>
            <person name="Hotta K."/>
            <person name="Huang W."/>
            <person name="Kawashima T."/>
            <person name="Lemaire P."/>
            <person name="Martinez D."/>
            <person name="Meinertzhagen I.A."/>
            <person name="Necula S."/>
            <person name="Nonaka M."/>
            <person name="Putnam N."/>
            <person name="Rash S."/>
            <person name="Saiga H."/>
            <person name="Satake M."/>
            <person name="Terry A."/>
            <person name="Yamada L."/>
            <person name="Wang H.G."/>
            <person name="Awazu S."/>
            <person name="Azumi K."/>
            <person name="Boore J."/>
            <person name="Branno M."/>
            <person name="Chin-Bow S."/>
            <person name="DeSantis R."/>
            <person name="Doyle S."/>
            <person name="Francino P."/>
            <person name="Keys D.N."/>
            <person name="Haga S."/>
            <person name="Hayashi H."/>
            <person name="Hino K."/>
            <person name="Imai K.S."/>
            <person name="Inaba K."/>
            <person name="Kano S."/>
            <person name="Kobayashi K."/>
            <person name="Kobayashi M."/>
            <person name="Lee B.I."/>
            <person name="Makabe K.W."/>
            <person name="Manohar C."/>
            <person name="Matassi G."/>
            <person name="Medina M."/>
            <person name="Mochizuki Y."/>
            <person name="Mount S."/>
            <person name="Morishita T."/>
            <person name="Miura S."/>
            <person name="Nakayama A."/>
            <person name="Nishizaka S."/>
            <person name="Nomoto H."/>
            <person name="Ohta F."/>
            <person name="Oishi K."/>
            <person name="Rigoutsos I."/>
            <person name="Sano M."/>
            <person name="Sasaki A."/>
            <person name="Sasakura Y."/>
            <person name="Shoguchi E."/>
            <person name="Shin-i T."/>
            <person name="Spagnuolo A."/>
            <person name="Stainier D."/>
            <person name="Suzuki M.M."/>
            <person name="Tassy O."/>
            <person name="Takatori N."/>
            <person name="Tokuoka M."/>
            <person name="Yagi K."/>
            <person name="Yoshizaki F."/>
            <person name="Wada S."/>
            <person name="Zhang C."/>
            <person name="Hyatt P.D."/>
            <person name="Larimer F."/>
            <person name="Detter C."/>
            <person name="Doggett N."/>
            <person name="Glavina T."/>
            <person name="Hawkins T."/>
            <person name="Richardson P."/>
            <person name="Lucas S."/>
            <person name="Kohara Y."/>
            <person name="Levine M."/>
            <person name="Satoh N."/>
            <person name="Rokhsar D.S."/>
        </authorList>
    </citation>
    <scope>NUCLEOTIDE SEQUENCE [LARGE SCALE GENOMIC DNA]</scope>
</reference>
<dbReference type="Ensembl" id="ENSCINT00000035525.1">
    <property type="protein sequence ID" value="ENSCINP00000030716.1"/>
    <property type="gene ID" value="ENSCING00000023224.1"/>
</dbReference>
<organism evidence="1 2">
    <name type="scientific">Ciona intestinalis</name>
    <name type="common">Transparent sea squirt</name>
    <name type="synonym">Ascidia intestinalis</name>
    <dbReference type="NCBI Taxonomy" id="7719"/>
    <lineage>
        <taxon>Eukaryota</taxon>
        <taxon>Metazoa</taxon>
        <taxon>Chordata</taxon>
        <taxon>Tunicata</taxon>
        <taxon>Ascidiacea</taxon>
        <taxon>Phlebobranchia</taxon>
        <taxon>Cionidae</taxon>
        <taxon>Ciona</taxon>
    </lineage>
</organism>
<dbReference type="Proteomes" id="UP000008144">
    <property type="component" value="Unassembled WGS sequence"/>
</dbReference>
<reference evidence="1" key="3">
    <citation type="submission" date="2025-09" db="UniProtKB">
        <authorList>
            <consortium name="Ensembl"/>
        </authorList>
    </citation>
    <scope>IDENTIFICATION</scope>
</reference>
<sequence length="59" mass="6400">MGHQCIGQPISDHWVEAILSCPKTLIMVAATSLKPITWVTGRSGKHFATAPNTPFTHKS</sequence>